<dbReference type="AlphaFoldDB" id="A0A931G8M6"/>
<dbReference type="EMBL" id="JADNYM010000001">
    <property type="protein sequence ID" value="MBG0737862.1"/>
    <property type="molecule type" value="Genomic_DNA"/>
</dbReference>
<evidence type="ECO:0008006" key="3">
    <source>
        <dbReference type="Google" id="ProtNLM"/>
    </source>
</evidence>
<reference evidence="1 2" key="1">
    <citation type="submission" date="2020-11" db="EMBL/GenBank/DDBJ databases">
        <title>Arthrobacter antarcticus sp. nov., isolated from Antarctic Soil.</title>
        <authorList>
            <person name="Li J."/>
        </authorList>
    </citation>
    <scope>NUCLEOTIDE SEQUENCE [LARGE SCALE GENOMIC DNA]</scope>
    <source>
        <strain evidence="1 2">Z1-20</strain>
    </source>
</reference>
<dbReference type="RefSeq" id="WP_196394817.1">
    <property type="nucleotide sequence ID" value="NZ_JADNYM010000001.1"/>
</dbReference>
<name>A0A931G8M6_9MICC</name>
<dbReference type="Gene3D" id="3.40.50.1820">
    <property type="entry name" value="alpha/beta hydrolase"/>
    <property type="match status" value="1"/>
</dbReference>
<sequence length="501" mass="53889">MQMNDRLPIIFVRGFAGGQGAIDVAVDDAFYGLNEGSTHIRVGAGGQPRFYQFEGPLLRLINEQGYHVQVAGSQQQVLLSAGPDELPPDSVWIYRFYDEESGSFGNEPKPYDIGTSAQGLAAFISLVRSKTYGNPRVNLMAHSMGGLICRTALQRLMPDPEESVSKLCTVGTPHGGIDPQLGGGIGGWLMDKFGPDGSNIFSPDHMREYMLPAGAPENAGVDPRTGQWDPRRMVGPFPASRVLSIVGTDSADYAVANGLSTVVMGVQSDGLVAIRNAYVVGSARAYVHRSHSGRYGLVNSEETYQNLKCFFFGGLRLEVGLRGLIPAELEDRVWQADVRLAVRGIPVLLHEQTAAHYCPVDINAEAKQLSTPDSPVPLVTLFLEPEAANGCRYALDVSVTSLDETGGILGFGDHLEQVGDWEDSLILDVGARDSAGLPEMRWQWNSELYGRIAGQEQLSNAVTWGAGDVDSAGVPSVPLTDSGRRLLGDAACLTLTAIPWT</sequence>
<protein>
    <recommendedName>
        <fullName evidence="3">PGAP1-like protein</fullName>
    </recommendedName>
</protein>
<keyword evidence="2" id="KW-1185">Reference proteome</keyword>
<dbReference type="Proteomes" id="UP000655366">
    <property type="component" value="Unassembled WGS sequence"/>
</dbReference>
<dbReference type="InterPro" id="IPR029058">
    <property type="entry name" value="AB_hydrolase_fold"/>
</dbReference>
<gene>
    <name evidence="1" type="ORF">IV500_00195</name>
</gene>
<comment type="caution">
    <text evidence="1">The sequence shown here is derived from an EMBL/GenBank/DDBJ whole genome shotgun (WGS) entry which is preliminary data.</text>
</comment>
<accession>A0A931G8M6</accession>
<dbReference type="SUPFAM" id="SSF53474">
    <property type="entry name" value="alpha/beta-Hydrolases"/>
    <property type="match status" value="1"/>
</dbReference>
<organism evidence="1 2">
    <name type="scientific">Arthrobacter terrae</name>
    <dbReference type="NCBI Taxonomy" id="2935737"/>
    <lineage>
        <taxon>Bacteria</taxon>
        <taxon>Bacillati</taxon>
        <taxon>Actinomycetota</taxon>
        <taxon>Actinomycetes</taxon>
        <taxon>Micrococcales</taxon>
        <taxon>Micrococcaceae</taxon>
        <taxon>Arthrobacter</taxon>
    </lineage>
</organism>
<evidence type="ECO:0000313" key="1">
    <source>
        <dbReference type="EMBL" id="MBG0737862.1"/>
    </source>
</evidence>
<proteinExistence type="predicted"/>
<evidence type="ECO:0000313" key="2">
    <source>
        <dbReference type="Proteomes" id="UP000655366"/>
    </source>
</evidence>